<dbReference type="EMBL" id="CP003364">
    <property type="protein sequence ID" value="AGA26925.1"/>
    <property type="molecule type" value="Genomic_DNA"/>
</dbReference>
<reference evidence="1 2" key="1">
    <citation type="submission" date="2012-02" db="EMBL/GenBank/DDBJ databases">
        <title>Complete sequence of chromosome of Singulisphaera acidiphila DSM 18658.</title>
        <authorList>
            <consortium name="US DOE Joint Genome Institute (JGI-PGF)"/>
            <person name="Lucas S."/>
            <person name="Copeland A."/>
            <person name="Lapidus A."/>
            <person name="Glavina del Rio T."/>
            <person name="Dalin E."/>
            <person name="Tice H."/>
            <person name="Bruce D."/>
            <person name="Goodwin L."/>
            <person name="Pitluck S."/>
            <person name="Peters L."/>
            <person name="Ovchinnikova G."/>
            <person name="Chertkov O."/>
            <person name="Kyrpides N."/>
            <person name="Mavromatis K."/>
            <person name="Ivanova N."/>
            <person name="Brettin T."/>
            <person name="Detter J.C."/>
            <person name="Han C."/>
            <person name="Larimer F."/>
            <person name="Land M."/>
            <person name="Hauser L."/>
            <person name="Markowitz V."/>
            <person name="Cheng J.-F."/>
            <person name="Hugenholtz P."/>
            <person name="Woyke T."/>
            <person name="Wu D."/>
            <person name="Tindall B."/>
            <person name="Pomrenke H."/>
            <person name="Brambilla E."/>
            <person name="Klenk H.-P."/>
            <person name="Eisen J.A."/>
        </authorList>
    </citation>
    <scope>NUCLEOTIDE SEQUENCE [LARGE SCALE GENOMIC DNA]</scope>
    <source>
        <strain evidence="2">ATCC BAA-1392 / DSM 18658 / VKM B-2454 / MOB10</strain>
    </source>
</reference>
<proteinExistence type="predicted"/>
<dbReference type="OrthoDB" id="262879at2"/>
<organism evidence="1 2">
    <name type="scientific">Singulisphaera acidiphila (strain ATCC BAA-1392 / DSM 18658 / VKM B-2454 / MOB10)</name>
    <dbReference type="NCBI Taxonomy" id="886293"/>
    <lineage>
        <taxon>Bacteria</taxon>
        <taxon>Pseudomonadati</taxon>
        <taxon>Planctomycetota</taxon>
        <taxon>Planctomycetia</taxon>
        <taxon>Isosphaerales</taxon>
        <taxon>Isosphaeraceae</taxon>
        <taxon>Singulisphaera</taxon>
    </lineage>
</organism>
<name>L0DDJ6_SINAD</name>
<dbReference type="HOGENOM" id="CLU_645255_0_0_0"/>
<evidence type="ECO:0000313" key="1">
    <source>
        <dbReference type="EMBL" id="AGA26925.1"/>
    </source>
</evidence>
<dbReference type="KEGG" id="saci:Sinac_2623"/>
<sequence length="420" mass="46648">MRIMTSGRRIVTTLPVAATGQVPIRKSRRRSEPSDAPRGWSRWLGEPRNTVFLVLASALLFGGGRKLLQWWRARAIVARLGEPSLTAEAIEAASCHRRAPVMDLFRILTTAESEPLRWAAGRTLAVLWAQDNLIVEEEKALLLRGFATTWQARRRYPRQLHAPIPISVSYGVPFLTEAGMGVGPENLEWSHRIMGTRRATHESFTPWKAGAGHATFDLIPDDFDTNGPHRLVLQARARTSGLTDAWELDLPQIPFHIEFDPALSPNALFTLADASRGEKLARTVELEPIEANESEAAKYLPLNEEFAFRDAPQLRVTTPLPCDLAHTVEIEIEGVSGRFAGGAVVVSGQGSIPEPQAESRRFPLGPIEALPHEAIDRPGTRRVRAILKADPDRGWGDPDIRSIWPGTLETDWVNVEVVRR</sequence>
<evidence type="ECO:0000313" key="2">
    <source>
        <dbReference type="Proteomes" id="UP000010798"/>
    </source>
</evidence>
<dbReference type="RefSeq" id="WP_015246077.1">
    <property type="nucleotide sequence ID" value="NC_019892.1"/>
</dbReference>
<gene>
    <name evidence="1" type="ordered locus">Sinac_2623</name>
</gene>
<dbReference type="eggNOG" id="ENOG5033VEM">
    <property type="taxonomic scope" value="Bacteria"/>
</dbReference>
<protein>
    <submittedName>
        <fullName evidence="1">Uncharacterized protein</fullName>
    </submittedName>
</protein>
<dbReference type="Proteomes" id="UP000010798">
    <property type="component" value="Chromosome"/>
</dbReference>
<dbReference type="AlphaFoldDB" id="L0DDJ6"/>
<accession>L0DDJ6</accession>
<keyword evidence="2" id="KW-1185">Reference proteome</keyword>